<protein>
    <submittedName>
        <fullName evidence="1">Uncharacterized protein</fullName>
    </submittedName>
</protein>
<gene>
    <name evidence="1" type="ORF">AERO8C_160004</name>
</gene>
<dbReference type="AlphaFoldDB" id="A0A653KYG5"/>
<accession>A0A653KYG5</accession>
<proteinExistence type="predicted"/>
<evidence type="ECO:0000313" key="1">
    <source>
        <dbReference type="EMBL" id="VXA83851.1"/>
    </source>
</evidence>
<reference evidence="1 2" key="1">
    <citation type="submission" date="2019-10" db="EMBL/GenBank/DDBJ databases">
        <authorList>
            <person name="Karimi E."/>
        </authorList>
    </citation>
    <scope>NUCLEOTIDE SEQUENCE [LARGE SCALE GENOMIC DNA]</scope>
    <source>
        <strain evidence="1">Aeromonas sp. 8C</strain>
    </source>
</reference>
<dbReference type="Proteomes" id="UP000439123">
    <property type="component" value="Unassembled WGS sequence"/>
</dbReference>
<name>A0A653KYG5_AERVE</name>
<organism evidence="1 2">
    <name type="scientific">Aeromonas veronii</name>
    <dbReference type="NCBI Taxonomy" id="654"/>
    <lineage>
        <taxon>Bacteria</taxon>
        <taxon>Pseudomonadati</taxon>
        <taxon>Pseudomonadota</taxon>
        <taxon>Gammaproteobacteria</taxon>
        <taxon>Aeromonadales</taxon>
        <taxon>Aeromonadaceae</taxon>
        <taxon>Aeromonas</taxon>
    </lineage>
</organism>
<evidence type="ECO:0000313" key="2">
    <source>
        <dbReference type="Proteomes" id="UP000439123"/>
    </source>
</evidence>
<dbReference type="EMBL" id="CABWLC010000008">
    <property type="protein sequence ID" value="VXA83851.1"/>
    <property type="molecule type" value="Genomic_DNA"/>
</dbReference>
<sequence>MHICASAQPSALVTPSFLSNTHRISLFEGVRCVQTLVVMVFVLPGYGTRVIGRGLGRLAALQLSQ</sequence>